<keyword evidence="2" id="KW-1185">Reference proteome</keyword>
<name>A0ABS5XAT3_9GAMM</name>
<accession>A0ABS5XAT3</accession>
<evidence type="ECO:0008006" key="3">
    <source>
        <dbReference type="Google" id="ProtNLM"/>
    </source>
</evidence>
<dbReference type="Proteomes" id="UP001519667">
    <property type="component" value="Unassembled WGS sequence"/>
</dbReference>
<dbReference type="EMBL" id="JAGTIS010000001">
    <property type="protein sequence ID" value="MBT8764806.1"/>
    <property type="molecule type" value="Genomic_DNA"/>
</dbReference>
<organism evidence="1 2">
    <name type="scientific">Metapseudomonas boanensis</name>
    <dbReference type="NCBI Taxonomy" id="2822138"/>
    <lineage>
        <taxon>Bacteria</taxon>
        <taxon>Pseudomonadati</taxon>
        <taxon>Pseudomonadota</taxon>
        <taxon>Gammaproteobacteria</taxon>
        <taxon>Pseudomonadales</taxon>
        <taxon>Pseudomonadaceae</taxon>
        <taxon>Metapseudomonas</taxon>
    </lineage>
</organism>
<comment type="caution">
    <text evidence="1">The sequence shown here is derived from an EMBL/GenBank/DDBJ whole genome shotgun (WGS) entry which is preliminary data.</text>
</comment>
<proteinExistence type="predicted"/>
<protein>
    <recommendedName>
        <fullName evidence="3">Secreted protein</fullName>
    </recommendedName>
</protein>
<evidence type="ECO:0000313" key="2">
    <source>
        <dbReference type="Proteomes" id="UP001519667"/>
    </source>
</evidence>
<gene>
    <name evidence="1" type="ORF">J7302_01395</name>
</gene>
<sequence length="79" mass="8818">MGILFIFSVRNFLAGFVILLLLQVYRRSRGVAVLLSGESALLLNVTEGFTDCVNCGQRLRRESSQIQFVGSRGRLREGL</sequence>
<dbReference type="RefSeq" id="WP_215369289.1">
    <property type="nucleotide sequence ID" value="NZ_JAGTIS010000001.1"/>
</dbReference>
<reference evidence="1 2" key="1">
    <citation type="submission" date="2021-04" db="EMBL/GenBank/DDBJ databases">
        <title>Pseudomonas boanensis sp. nov., a bacterium isolated from river water used for household purposes in Boane District, Mozambique.</title>
        <authorList>
            <person name="Nicklasson M."/>
            <person name="Martin-Rodriguez A.J."/>
            <person name="Thorell K."/>
            <person name="Neves L."/>
            <person name="Mussagy A."/>
            <person name="Rydberg H.A."/>
            <person name="Hernroth B."/>
            <person name="Svensson-Stadler L."/>
            <person name="Sjoling A."/>
        </authorList>
    </citation>
    <scope>NUCLEOTIDE SEQUENCE [LARGE SCALE GENOMIC DNA]</scope>
    <source>
        <strain evidence="1 2">DB1</strain>
    </source>
</reference>
<evidence type="ECO:0000313" key="1">
    <source>
        <dbReference type="EMBL" id="MBT8764806.1"/>
    </source>
</evidence>